<dbReference type="EMBL" id="FXTA01000002">
    <property type="protein sequence ID" value="SMO63603.1"/>
    <property type="molecule type" value="Genomic_DNA"/>
</dbReference>
<dbReference type="AlphaFoldDB" id="A0A521CVZ8"/>
<name>A0A521CVZ8_9FLAO</name>
<dbReference type="OrthoDB" id="1364428at2"/>
<proteinExistence type="predicted"/>
<sequence length="163" mass="19157">MSKELTIKNLTFKNIWNLGGPLMFVFFVGWCAFNVGFGEGILRKLLIFLYASGTILVMGLMNYFSTVVIVNKRGILKNSLYFSHYIEWKNIKSLNVELIIKDKYVKTLDKKEYFDEFYIGKKEILISDIENQLDQSTLIKWRKIIRLPFNESTTEILKHNKLL</sequence>
<dbReference type="Proteomes" id="UP000317289">
    <property type="component" value="Unassembled WGS sequence"/>
</dbReference>
<dbReference type="RefSeq" id="WP_142450595.1">
    <property type="nucleotide sequence ID" value="NZ_FXTA01000002.1"/>
</dbReference>
<dbReference type="EMBL" id="WKKG01000001">
    <property type="protein sequence ID" value="MRX67033.1"/>
    <property type="molecule type" value="Genomic_DNA"/>
</dbReference>
<feature type="transmembrane region" description="Helical" evidence="1">
    <location>
        <begin position="45"/>
        <end position="64"/>
    </location>
</feature>
<evidence type="ECO:0000313" key="3">
    <source>
        <dbReference type="EMBL" id="SMO63603.1"/>
    </source>
</evidence>
<evidence type="ECO:0000313" key="2">
    <source>
        <dbReference type="EMBL" id="MRX67033.1"/>
    </source>
</evidence>
<reference evidence="3 4" key="1">
    <citation type="submission" date="2017-05" db="EMBL/GenBank/DDBJ databases">
        <authorList>
            <person name="Varghese N."/>
            <person name="Submissions S."/>
        </authorList>
    </citation>
    <scope>NUCLEOTIDE SEQUENCE [LARGE SCALE GENOMIC DNA]</scope>
    <source>
        <strain evidence="3 4">DSM 19382</strain>
    </source>
</reference>
<evidence type="ECO:0000313" key="5">
    <source>
        <dbReference type="Proteomes" id="UP000468990"/>
    </source>
</evidence>
<evidence type="ECO:0000256" key="1">
    <source>
        <dbReference type="SAM" id="Phobius"/>
    </source>
</evidence>
<gene>
    <name evidence="2" type="ORF">GJU42_03550</name>
    <name evidence="3" type="ORF">SAMN06265349_102967</name>
</gene>
<organism evidence="3 4">
    <name type="scientific">Flavobacterium resistens</name>
    <dbReference type="NCBI Taxonomy" id="443612"/>
    <lineage>
        <taxon>Bacteria</taxon>
        <taxon>Pseudomonadati</taxon>
        <taxon>Bacteroidota</taxon>
        <taxon>Flavobacteriia</taxon>
        <taxon>Flavobacteriales</taxon>
        <taxon>Flavobacteriaceae</taxon>
        <taxon>Flavobacterium</taxon>
    </lineage>
</organism>
<protein>
    <submittedName>
        <fullName evidence="3">Uncharacterized protein</fullName>
    </submittedName>
</protein>
<keyword evidence="1" id="KW-0472">Membrane</keyword>
<keyword evidence="1" id="KW-0812">Transmembrane</keyword>
<evidence type="ECO:0000313" key="4">
    <source>
        <dbReference type="Proteomes" id="UP000317289"/>
    </source>
</evidence>
<keyword evidence="1" id="KW-1133">Transmembrane helix</keyword>
<keyword evidence="5" id="KW-1185">Reference proteome</keyword>
<feature type="transmembrane region" description="Helical" evidence="1">
    <location>
        <begin position="15"/>
        <end position="33"/>
    </location>
</feature>
<reference evidence="2 5" key="2">
    <citation type="submission" date="2019-11" db="EMBL/GenBank/DDBJ databases">
        <title>Flavobacterium resistens genome.</title>
        <authorList>
            <person name="Wilson V.M."/>
            <person name="Newman J.D."/>
        </authorList>
    </citation>
    <scope>NUCLEOTIDE SEQUENCE [LARGE SCALE GENOMIC DNA]</scope>
    <source>
        <strain evidence="2 5">DSM 19382</strain>
    </source>
</reference>
<dbReference type="Proteomes" id="UP000468990">
    <property type="component" value="Unassembled WGS sequence"/>
</dbReference>
<accession>A0A521CVZ8</accession>